<dbReference type="Pfam" id="PF04229">
    <property type="entry name" value="GrpB"/>
    <property type="match status" value="1"/>
</dbReference>
<evidence type="ECO:0000313" key="2">
    <source>
        <dbReference type="Proteomes" id="UP000256913"/>
    </source>
</evidence>
<keyword evidence="2" id="KW-1185">Reference proteome</keyword>
<dbReference type="Gene3D" id="3.30.460.10">
    <property type="entry name" value="Beta Polymerase, domain 2"/>
    <property type="match status" value="1"/>
</dbReference>
<dbReference type="SUPFAM" id="SSF81301">
    <property type="entry name" value="Nucleotidyltransferase"/>
    <property type="match status" value="1"/>
</dbReference>
<gene>
    <name evidence="1" type="ORF">DFJ67_8233</name>
</gene>
<dbReference type="EMBL" id="QUMQ01000001">
    <property type="protein sequence ID" value="REG02141.1"/>
    <property type="molecule type" value="Genomic_DNA"/>
</dbReference>
<sequence length="196" mass="22113">MRLPPLPEPSPPVTEEWLRERHVDDNVTRLPGPIEIVPYDPAWPTLYEKHAATIRSALGPAALAIEHVGSTSVPGLAAKARLDIDVIVADPRDEPAYLPALESAGYVLRVREPDWYDHRCLHGFSPMANVHVFGPDCDEHLRHLIFRDWLRAHPEDRDRYAAEKRRIAAANLTYMAEYAALKSTVIIDVLHRAGLR</sequence>
<dbReference type="InterPro" id="IPR043519">
    <property type="entry name" value="NT_sf"/>
</dbReference>
<keyword evidence="1" id="KW-0808">Transferase</keyword>
<evidence type="ECO:0000313" key="1">
    <source>
        <dbReference type="EMBL" id="REG02141.1"/>
    </source>
</evidence>
<dbReference type="RefSeq" id="WP_116074911.1">
    <property type="nucleotide sequence ID" value="NZ_BONB01000016.1"/>
</dbReference>
<dbReference type="InterPro" id="IPR007344">
    <property type="entry name" value="GrpB/CoaE"/>
</dbReference>
<protein>
    <submittedName>
        <fullName evidence="1">GrpB-like predicted nucleotidyltransferase (UPF0157 family)</fullName>
    </submittedName>
</protein>
<comment type="caution">
    <text evidence="1">The sequence shown here is derived from an EMBL/GenBank/DDBJ whole genome shotgun (WGS) entry which is preliminary data.</text>
</comment>
<dbReference type="PANTHER" id="PTHR34822:SF1">
    <property type="entry name" value="GRPB FAMILY PROTEIN"/>
    <property type="match status" value="1"/>
</dbReference>
<proteinExistence type="predicted"/>
<dbReference type="OrthoDB" id="9799092at2"/>
<dbReference type="PANTHER" id="PTHR34822">
    <property type="entry name" value="GRPB DOMAIN PROTEIN (AFU_ORTHOLOGUE AFUA_1G01530)"/>
    <property type="match status" value="1"/>
</dbReference>
<dbReference type="AlphaFoldDB" id="A0A3E0A6I4"/>
<name>A0A3E0A6I4_9ACTN</name>
<reference evidence="1 2" key="1">
    <citation type="submission" date="2018-08" db="EMBL/GenBank/DDBJ databases">
        <title>Sequencing the genomes of 1000 actinobacteria strains.</title>
        <authorList>
            <person name="Klenk H.-P."/>
        </authorList>
    </citation>
    <scope>NUCLEOTIDE SEQUENCE [LARGE SCALE GENOMIC DNA]</scope>
    <source>
        <strain evidence="1 2">DSM 44099</strain>
    </source>
</reference>
<dbReference type="GO" id="GO:0016740">
    <property type="term" value="F:transferase activity"/>
    <property type="evidence" value="ECO:0007669"/>
    <property type="project" value="UniProtKB-KW"/>
</dbReference>
<dbReference type="Proteomes" id="UP000256913">
    <property type="component" value="Unassembled WGS sequence"/>
</dbReference>
<accession>A0A3E0A6I4</accession>
<organism evidence="1 2">
    <name type="scientific">Asanoa ferruginea</name>
    <dbReference type="NCBI Taxonomy" id="53367"/>
    <lineage>
        <taxon>Bacteria</taxon>
        <taxon>Bacillati</taxon>
        <taxon>Actinomycetota</taxon>
        <taxon>Actinomycetes</taxon>
        <taxon>Micromonosporales</taxon>
        <taxon>Micromonosporaceae</taxon>
        <taxon>Asanoa</taxon>
    </lineage>
</organism>